<dbReference type="STRING" id="192814.GCA_900166575_01098"/>
<dbReference type="FunFam" id="3.30.70.270:FF:000001">
    <property type="entry name" value="Diguanylate cyclase domain protein"/>
    <property type="match status" value="1"/>
</dbReference>
<feature type="transmembrane region" description="Helical" evidence="1">
    <location>
        <begin position="7"/>
        <end position="27"/>
    </location>
</feature>
<dbReference type="RefSeq" id="WP_135326736.1">
    <property type="nucleotide sequence ID" value="NZ_SRJC01000001.1"/>
</dbReference>
<protein>
    <submittedName>
        <fullName evidence="3">Diguanylate cyclase</fullName>
    </submittedName>
</protein>
<dbReference type="InterPro" id="IPR003018">
    <property type="entry name" value="GAF"/>
</dbReference>
<dbReference type="InterPro" id="IPR043128">
    <property type="entry name" value="Rev_trsase/Diguanyl_cyclase"/>
</dbReference>
<dbReference type="InterPro" id="IPR000160">
    <property type="entry name" value="GGDEF_dom"/>
</dbReference>
<proteinExistence type="predicted"/>
<dbReference type="Pfam" id="PF13185">
    <property type="entry name" value="GAF_2"/>
    <property type="match status" value="1"/>
</dbReference>
<feature type="domain" description="GGDEF" evidence="2">
    <location>
        <begin position="425"/>
        <end position="567"/>
    </location>
</feature>
<evidence type="ECO:0000313" key="4">
    <source>
        <dbReference type="Proteomes" id="UP000297982"/>
    </source>
</evidence>
<sequence length="575" mass="65754">MGRKEKIAVWLVWLIVWPAGLFGVFQFFPPDLIDNQMDILAFVILASIVALFPLQIGDNPVFFTHGITFAVFLYFGLAVEIIVSQVALIFLLLKLRVSRSNVHRFPLNFVMFLVISISSALIYHMLGGQHGREAVSSVSNAVPIVAYAFFQLFFNQLTIKFIAKFLYKRHVKMFDIGLLWDLTSGLLVFPVGFLLYMMYAEFGVSAVFYVGIPFILISGMLMLYHKSSIVNQYLKRTSRIGHELTGNLGVKDVLDLFVDRLSQLLPVDYIYIFDVESDREMNLIRYFDRSGVTYFPSIKLHIGESISGHTWEEGNSFKYNKKSDWDHLRNRYTPKEAESALSVPIERKGEIVGVITIYSNQKYAFLQFQFMILNILGSYLAVAIDNARHYEKTKLESERCALTGLYNFRYFQDQLHEAFFSDKDQSIALILLDIDHFKSINDTYGHESGNEILCQFAERLEDVVGNAGVVARYGGEEFAILLPRYKDYEAYQVAEDIRRSIAEQPFSTYQYILSDDEPKEVSITASIGVATYPVDCEEPLELIRHADRAMYVGAKQKGRNRVACYEELKTAAESL</sequence>
<dbReference type="SUPFAM" id="SSF55781">
    <property type="entry name" value="GAF domain-like"/>
    <property type="match status" value="1"/>
</dbReference>
<feature type="transmembrane region" description="Helical" evidence="1">
    <location>
        <begin position="206"/>
        <end position="224"/>
    </location>
</feature>
<dbReference type="GO" id="GO:0043709">
    <property type="term" value="P:cell adhesion involved in single-species biofilm formation"/>
    <property type="evidence" value="ECO:0007669"/>
    <property type="project" value="TreeGrafter"/>
</dbReference>
<dbReference type="AlphaFoldDB" id="A0A4Z0H193"/>
<dbReference type="SMART" id="SM00065">
    <property type="entry name" value="GAF"/>
    <property type="match status" value="1"/>
</dbReference>
<feature type="transmembrane region" description="Helical" evidence="1">
    <location>
        <begin position="69"/>
        <end position="93"/>
    </location>
</feature>
<dbReference type="PANTHER" id="PTHR45138:SF9">
    <property type="entry name" value="DIGUANYLATE CYCLASE DGCM-RELATED"/>
    <property type="match status" value="1"/>
</dbReference>
<dbReference type="GO" id="GO:1902201">
    <property type="term" value="P:negative regulation of bacterial-type flagellum-dependent cell motility"/>
    <property type="evidence" value="ECO:0007669"/>
    <property type="project" value="TreeGrafter"/>
</dbReference>
<dbReference type="InterPro" id="IPR050469">
    <property type="entry name" value="Diguanylate_Cyclase"/>
</dbReference>
<evidence type="ECO:0000259" key="2">
    <source>
        <dbReference type="PROSITE" id="PS50887"/>
    </source>
</evidence>
<feature type="transmembrane region" description="Helical" evidence="1">
    <location>
        <begin position="178"/>
        <end position="200"/>
    </location>
</feature>
<evidence type="ECO:0000256" key="1">
    <source>
        <dbReference type="SAM" id="Phobius"/>
    </source>
</evidence>
<organism evidence="3 4">
    <name type="scientific">Halobacillus salinus</name>
    <dbReference type="NCBI Taxonomy" id="192814"/>
    <lineage>
        <taxon>Bacteria</taxon>
        <taxon>Bacillati</taxon>
        <taxon>Bacillota</taxon>
        <taxon>Bacilli</taxon>
        <taxon>Bacillales</taxon>
        <taxon>Bacillaceae</taxon>
        <taxon>Halobacillus</taxon>
    </lineage>
</organism>
<name>A0A4Z0H193_9BACI</name>
<keyword evidence="1" id="KW-0472">Membrane</keyword>
<accession>A0A4Z0H193</accession>
<dbReference type="SMART" id="SM00267">
    <property type="entry name" value="GGDEF"/>
    <property type="match status" value="1"/>
</dbReference>
<feature type="transmembrane region" description="Helical" evidence="1">
    <location>
        <begin position="39"/>
        <end position="57"/>
    </location>
</feature>
<dbReference type="GO" id="GO:0052621">
    <property type="term" value="F:diguanylate cyclase activity"/>
    <property type="evidence" value="ECO:0007669"/>
    <property type="project" value="TreeGrafter"/>
</dbReference>
<dbReference type="CDD" id="cd01949">
    <property type="entry name" value="GGDEF"/>
    <property type="match status" value="1"/>
</dbReference>
<dbReference type="InterPro" id="IPR029787">
    <property type="entry name" value="Nucleotide_cyclase"/>
</dbReference>
<gene>
    <name evidence="3" type="ORF">E4663_03865</name>
</gene>
<feature type="transmembrane region" description="Helical" evidence="1">
    <location>
        <begin position="144"/>
        <end position="166"/>
    </location>
</feature>
<feature type="transmembrane region" description="Helical" evidence="1">
    <location>
        <begin position="105"/>
        <end position="124"/>
    </location>
</feature>
<dbReference type="Pfam" id="PF00990">
    <property type="entry name" value="GGDEF"/>
    <property type="match status" value="1"/>
</dbReference>
<dbReference type="Proteomes" id="UP000297982">
    <property type="component" value="Unassembled WGS sequence"/>
</dbReference>
<evidence type="ECO:0000313" key="3">
    <source>
        <dbReference type="EMBL" id="TGB04152.1"/>
    </source>
</evidence>
<dbReference type="PANTHER" id="PTHR45138">
    <property type="entry name" value="REGULATORY COMPONENTS OF SENSORY TRANSDUCTION SYSTEM"/>
    <property type="match status" value="1"/>
</dbReference>
<dbReference type="EMBL" id="SRJC01000001">
    <property type="protein sequence ID" value="TGB04152.1"/>
    <property type="molecule type" value="Genomic_DNA"/>
</dbReference>
<dbReference type="GO" id="GO:0005886">
    <property type="term" value="C:plasma membrane"/>
    <property type="evidence" value="ECO:0007669"/>
    <property type="project" value="TreeGrafter"/>
</dbReference>
<comment type="caution">
    <text evidence="3">The sequence shown here is derived from an EMBL/GenBank/DDBJ whole genome shotgun (WGS) entry which is preliminary data.</text>
</comment>
<reference evidence="3 4" key="1">
    <citation type="journal article" date="2003" name="Int. J. Syst. Evol. Microbiol.">
        <title>Halobacillus salinus sp. nov., isolated from a salt lake on the coast of the East Sea in Korea.</title>
        <authorList>
            <person name="Yoon J.H."/>
            <person name="Kang K.H."/>
            <person name="Park Y.H."/>
        </authorList>
    </citation>
    <scope>NUCLEOTIDE SEQUENCE [LARGE SCALE GENOMIC DNA]</scope>
    <source>
        <strain evidence="3 4">HSL-3</strain>
    </source>
</reference>
<keyword evidence="1" id="KW-0812">Transmembrane</keyword>
<dbReference type="NCBIfam" id="TIGR00254">
    <property type="entry name" value="GGDEF"/>
    <property type="match status" value="1"/>
</dbReference>
<dbReference type="PROSITE" id="PS50887">
    <property type="entry name" value="GGDEF"/>
    <property type="match status" value="1"/>
</dbReference>
<dbReference type="InterPro" id="IPR029016">
    <property type="entry name" value="GAF-like_dom_sf"/>
</dbReference>
<dbReference type="Gene3D" id="3.30.70.270">
    <property type="match status" value="1"/>
</dbReference>
<keyword evidence="4" id="KW-1185">Reference proteome</keyword>
<dbReference type="SUPFAM" id="SSF55073">
    <property type="entry name" value="Nucleotide cyclase"/>
    <property type="match status" value="1"/>
</dbReference>
<dbReference type="Gene3D" id="3.30.450.40">
    <property type="match status" value="1"/>
</dbReference>
<keyword evidence="1" id="KW-1133">Transmembrane helix</keyword>